<dbReference type="AlphaFoldDB" id="A0ABD7RRR1"/>
<feature type="coiled-coil region" evidence="2">
    <location>
        <begin position="159"/>
        <end position="204"/>
    </location>
</feature>
<name>A0ABD7RRR1_ECTME</name>
<dbReference type="RefSeq" id="WP_143503017.1">
    <property type="nucleotide sequence ID" value="NZ_SCFV01000015.1"/>
</dbReference>
<evidence type="ECO:0000313" key="4">
    <source>
        <dbReference type="EMBL" id="TRO11725.1"/>
    </source>
</evidence>
<evidence type="ECO:0000256" key="2">
    <source>
        <dbReference type="SAM" id="Coils"/>
    </source>
</evidence>
<evidence type="ECO:0000313" key="5">
    <source>
        <dbReference type="Proteomes" id="UP000317327"/>
    </source>
</evidence>
<gene>
    <name evidence="4" type="ORF">EQ836_23820</name>
</gene>
<keyword evidence="2" id="KW-0175">Coiled coil</keyword>
<reference evidence="4 5" key="1">
    <citation type="submission" date="2019-01" db="EMBL/GenBank/DDBJ databases">
        <title>Whole genome shotgun sequencing of Pseudomonas spp. isolated by its ability to degrade furfural.</title>
        <authorList>
            <person name="Donoso R."/>
            <person name="Farkas C."/>
            <person name="Villegas P."/>
            <person name="Gonzales-Toro F."/>
            <person name="Guajardo-Parra M."/>
            <person name="Araya-Nail M."/>
            <person name="Morgante V."/>
            <person name="Perez-Pantoja D."/>
        </authorList>
    </citation>
    <scope>NUCLEOTIDE SEQUENCE [LARGE SCALE GENOMIC DNA]</scope>
    <source>
        <strain evidence="4 5">VN231</strain>
    </source>
</reference>
<evidence type="ECO:0000259" key="3">
    <source>
        <dbReference type="Pfam" id="PF10145"/>
    </source>
</evidence>
<dbReference type="PANTHER" id="PTHR37813:SF1">
    <property type="entry name" value="FELS-2 PROPHAGE PROTEIN"/>
    <property type="match status" value="1"/>
</dbReference>
<keyword evidence="1" id="KW-1188">Viral release from host cell</keyword>
<sequence length="1099" mass="117484">MTDVRLSVTVDADAGRRNMQAFQAGYKALVENLRQPLGQIGAFRDLQASLVQNEAQLNATRQRVRELRDELIRAEKPTRDQQNAYRAATTEALNLERAIAGQKGQLAQLSAALKSSGVDTNYLSNEQKRLAADMAQATRAADQQARIAGARDALGVRPHREIRNEITQLTRDYQLLQRTGNLTTAELAQAKVRLRERVAELEQGTNGWVQSLSQVRVQVGAAAAGMGAMVYAGAGLLRFYAQYRQQIAAIDSITNMSRAQLQGMSDDVRALAVAMGRDATESASALNDALSSGVAEADGIEVLGLATKAAIAGLTQTATAMQGGLAIVNAYGEGIDNLELRFDQMFLAVRDGVVSFEELSRFIGDALPSARAAGVGFDEVAAAIARMTVAGIRAPQATTALKGAINALAAPTPEAAKQMEALGISWRGLTGTLEDIAALDLNIADLRALVPDVEARTAVMSLTQDIGAMRAQVEAMRGAGGAMEEAYAKFASTPQSELDKFNASWNELKLQLGEAATAFLPLVDALGGVINGFNNLPPVMRNVVVGGLALVSVAVSARMAFIALRNPYALILAHMAATPAAAGGAAAGMSTVGTAATSLIPKLRTLADVAKLAKGGLALGVVSWTGSNLVELYDSIQAIRDLEKAQADYQGSLQATISKTAEYAGAVILPAETLRRMTEEERRAYAERLRLAEEHYRAQGELLSRQDTSNEINQDALASQRRATEYRKALTAIKNEHAEREAAERRHNDQLAKIKADNLQSIQDALGKEIQAYDEATKALEAANAKTKTAMKARADLAKEFEKLVNDMRAPTNEGPATFGDVTALKAGARESLQRGDSADAIRQAREAGEVLRELKESGANTYGFAGIAAELAQLADEAARLDELQADVERIDAQARVDEIKQGMDDLLAQAEAFKRIDIEFNGFEQSAEHLEQQAKALAERLKQYMVIPVNYIGAGVDAASAASTANENAGNLINGKPLKRAGGGWIEGPGSPTSDSVLVAGSRGEFMLKAWAAQRLGAANLAYMNSTGQLPQREPLMPDFPDFPQSLDRMGDRQPLNLAMPWGGSYALEGAPAEVKRFQDDLERARLMHGTVGGRRP</sequence>
<feature type="domain" description="Phage tail tape measure protein" evidence="3">
    <location>
        <begin position="271"/>
        <end position="437"/>
    </location>
</feature>
<organism evidence="4 5">
    <name type="scientific">Ectopseudomonas mendocina</name>
    <name type="common">Pseudomonas mendocina</name>
    <dbReference type="NCBI Taxonomy" id="300"/>
    <lineage>
        <taxon>Bacteria</taxon>
        <taxon>Pseudomonadati</taxon>
        <taxon>Pseudomonadota</taxon>
        <taxon>Gammaproteobacteria</taxon>
        <taxon>Pseudomonadales</taxon>
        <taxon>Pseudomonadaceae</taxon>
        <taxon>Ectopseudomonas</taxon>
    </lineage>
</organism>
<dbReference type="EMBL" id="SCFV01000015">
    <property type="protein sequence ID" value="TRO11725.1"/>
    <property type="molecule type" value="Genomic_DNA"/>
</dbReference>
<dbReference type="PANTHER" id="PTHR37813">
    <property type="entry name" value="FELS-2 PROPHAGE PROTEIN"/>
    <property type="match status" value="1"/>
</dbReference>
<evidence type="ECO:0000256" key="1">
    <source>
        <dbReference type="ARBA" id="ARBA00022612"/>
    </source>
</evidence>
<dbReference type="NCBIfam" id="TIGR01760">
    <property type="entry name" value="tape_meas_TP901"/>
    <property type="match status" value="1"/>
</dbReference>
<feature type="coiled-coil region" evidence="2">
    <location>
        <begin position="726"/>
        <end position="753"/>
    </location>
</feature>
<feature type="coiled-coil region" evidence="2">
    <location>
        <begin position="868"/>
        <end position="949"/>
    </location>
</feature>
<comment type="caution">
    <text evidence="4">The sequence shown here is derived from an EMBL/GenBank/DDBJ whole genome shotgun (WGS) entry which is preliminary data.</text>
</comment>
<dbReference type="Pfam" id="PF10145">
    <property type="entry name" value="PhageMin_Tail"/>
    <property type="match status" value="1"/>
</dbReference>
<proteinExistence type="predicted"/>
<accession>A0ABD7RRR1</accession>
<dbReference type="Proteomes" id="UP000317327">
    <property type="component" value="Unassembled WGS sequence"/>
</dbReference>
<dbReference type="InterPro" id="IPR010090">
    <property type="entry name" value="Phage_tape_meas"/>
</dbReference>
<protein>
    <submittedName>
        <fullName evidence="4">Phage tail tape measure protein</fullName>
    </submittedName>
</protein>